<feature type="domain" description="RNA polymerase sigma-70 region 2" evidence="7">
    <location>
        <begin position="21"/>
        <end position="80"/>
    </location>
</feature>
<dbReference type="PROSITE" id="PS01063">
    <property type="entry name" value="SIGMA70_ECF"/>
    <property type="match status" value="1"/>
</dbReference>
<dbReference type="GO" id="GO:0003677">
    <property type="term" value="F:DNA binding"/>
    <property type="evidence" value="ECO:0007669"/>
    <property type="project" value="UniProtKB-KW"/>
</dbReference>
<organism evidence="9 11">
    <name type="scientific">Clostridium symbiosum</name>
    <name type="common">Bacteroides symbiosus</name>
    <dbReference type="NCBI Taxonomy" id="1512"/>
    <lineage>
        <taxon>Bacteria</taxon>
        <taxon>Bacillati</taxon>
        <taxon>Bacillota</taxon>
        <taxon>Clostridia</taxon>
        <taxon>Lachnospirales</taxon>
        <taxon>Lachnospiraceae</taxon>
        <taxon>Otoolea</taxon>
    </lineage>
</organism>
<dbReference type="InterPro" id="IPR039425">
    <property type="entry name" value="RNA_pol_sigma-70-like"/>
</dbReference>
<dbReference type="InterPro" id="IPR000838">
    <property type="entry name" value="RNA_pol_sigma70_ECF_CS"/>
</dbReference>
<keyword evidence="3 6" id="KW-0731">Sigma factor</keyword>
<reference evidence="10" key="2">
    <citation type="submission" date="2023-01" db="EMBL/GenBank/DDBJ databases">
        <title>Human gut microbiome strain richness.</title>
        <authorList>
            <person name="Chen-Liaw A."/>
        </authorList>
    </citation>
    <scope>NUCLEOTIDE SEQUENCE</scope>
    <source>
        <strain evidence="10">B1_m1001713B170214d0_201011</strain>
    </source>
</reference>
<comment type="caution">
    <text evidence="9">The sequence shown here is derived from an EMBL/GenBank/DDBJ whole genome shotgun (WGS) entry which is preliminary data.</text>
</comment>
<evidence type="ECO:0000313" key="9">
    <source>
        <dbReference type="EMBL" id="MCK0086638.1"/>
    </source>
</evidence>
<dbReference type="RefSeq" id="WP_003498947.1">
    <property type="nucleotide sequence ID" value="NZ_BAABZD010000011.1"/>
</dbReference>
<feature type="domain" description="RNA polymerase sigma factor 70 region 4 type 2" evidence="8">
    <location>
        <begin position="105"/>
        <end position="151"/>
    </location>
</feature>
<accession>A0AAW5F4X5</accession>
<dbReference type="Gene3D" id="1.10.10.10">
    <property type="entry name" value="Winged helix-like DNA-binding domain superfamily/Winged helix DNA-binding domain"/>
    <property type="match status" value="1"/>
</dbReference>
<evidence type="ECO:0000256" key="4">
    <source>
        <dbReference type="ARBA" id="ARBA00023125"/>
    </source>
</evidence>
<proteinExistence type="inferred from homology"/>
<dbReference type="Proteomes" id="UP001300871">
    <property type="component" value="Unassembled WGS sequence"/>
</dbReference>
<dbReference type="GO" id="GO:0006352">
    <property type="term" value="P:DNA-templated transcription initiation"/>
    <property type="evidence" value="ECO:0007669"/>
    <property type="project" value="InterPro"/>
</dbReference>
<dbReference type="PANTHER" id="PTHR43133:SF51">
    <property type="entry name" value="RNA POLYMERASE SIGMA FACTOR"/>
    <property type="match status" value="1"/>
</dbReference>
<dbReference type="InterPro" id="IPR013324">
    <property type="entry name" value="RNA_pol_sigma_r3/r4-like"/>
</dbReference>
<dbReference type="CDD" id="cd06171">
    <property type="entry name" value="Sigma70_r4"/>
    <property type="match status" value="1"/>
</dbReference>
<evidence type="ECO:0000259" key="8">
    <source>
        <dbReference type="Pfam" id="PF08281"/>
    </source>
</evidence>
<evidence type="ECO:0000259" key="7">
    <source>
        <dbReference type="Pfam" id="PF04542"/>
    </source>
</evidence>
<dbReference type="NCBIfam" id="TIGR02937">
    <property type="entry name" value="sigma70-ECF"/>
    <property type="match status" value="1"/>
</dbReference>
<dbReference type="Gene3D" id="1.10.1740.10">
    <property type="match status" value="1"/>
</dbReference>
<comment type="similarity">
    <text evidence="1 6">Belongs to the sigma-70 factor family. ECF subfamily.</text>
</comment>
<dbReference type="GO" id="GO:0016987">
    <property type="term" value="F:sigma factor activity"/>
    <property type="evidence" value="ECO:0007669"/>
    <property type="project" value="UniProtKB-KW"/>
</dbReference>
<dbReference type="GeneID" id="57970179"/>
<evidence type="ECO:0000256" key="2">
    <source>
        <dbReference type="ARBA" id="ARBA00023015"/>
    </source>
</evidence>
<gene>
    <name evidence="9" type="ORF">K5I21_12280</name>
    <name evidence="10" type="ORF">PM006_14635</name>
</gene>
<evidence type="ECO:0000256" key="5">
    <source>
        <dbReference type="ARBA" id="ARBA00023163"/>
    </source>
</evidence>
<keyword evidence="4 6" id="KW-0238">DNA-binding</keyword>
<keyword evidence="5 6" id="KW-0804">Transcription</keyword>
<dbReference type="Pfam" id="PF08281">
    <property type="entry name" value="Sigma70_r4_2"/>
    <property type="match status" value="1"/>
</dbReference>
<dbReference type="InterPro" id="IPR036388">
    <property type="entry name" value="WH-like_DNA-bd_sf"/>
</dbReference>
<dbReference type="Proteomes" id="UP001203136">
    <property type="component" value="Unassembled WGS sequence"/>
</dbReference>
<dbReference type="SUPFAM" id="SSF88946">
    <property type="entry name" value="Sigma2 domain of RNA polymerase sigma factors"/>
    <property type="match status" value="1"/>
</dbReference>
<dbReference type="PANTHER" id="PTHR43133">
    <property type="entry name" value="RNA POLYMERASE ECF-TYPE SIGMA FACTO"/>
    <property type="match status" value="1"/>
</dbReference>
<dbReference type="InterPro" id="IPR007627">
    <property type="entry name" value="RNA_pol_sigma70_r2"/>
</dbReference>
<evidence type="ECO:0000256" key="1">
    <source>
        <dbReference type="ARBA" id="ARBA00010641"/>
    </source>
</evidence>
<evidence type="ECO:0000313" key="10">
    <source>
        <dbReference type="EMBL" id="MDB2001440.1"/>
    </source>
</evidence>
<protein>
    <recommendedName>
        <fullName evidence="6">RNA polymerase sigma factor</fullName>
    </recommendedName>
</protein>
<evidence type="ECO:0000256" key="6">
    <source>
        <dbReference type="RuleBase" id="RU000716"/>
    </source>
</evidence>
<dbReference type="InterPro" id="IPR013249">
    <property type="entry name" value="RNA_pol_sigma70_r4_t2"/>
</dbReference>
<dbReference type="EMBL" id="JAQLGM010000039">
    <property type="protein sequence ID" value="MDB2001440.1"/>
    <property type="molecule type" value="Genomic_DNA"/>
</dbReference>
<reference evidence="9" key="1">
    <citation type="journal article" date="2022" name="Cell Host Microbe">
        <title>Colonization of the live biotherapeutic product VE303 and modulation of the microbiota and metabolites in healthy volunteers.</title>
        <authorList>
            <person name="Dsouza M."/>
            <person name="Menon R."/>
            <person name="Crossette E."/>
            <person name="Bhattarai S.K."/>
            <person name="Schneider J."/>
            <person name="Kim Y.G."/>
            <person name="Reddy S."/>
            <person name="Caballero S."/>
            <person name="Felix C."/>
            <person name="Cornacchione L."/>
            <person name="Hendrickson J."/>
            <person name="Watson A.R."/>
            <person name="Minot S.S."/>
            <person name="Greenfield N."/>
            <person name="Schopf L."/>
            <person name="Szabady R."/>
            <person name="Patarroyo J."/>
            <person name="Smith W."/>
            <person name="Harrison P."/>
            <person name="Kuijper E.J."/>
            <person name="Kelly C.P."/>
            <person name="Olle B."/>
            <person name="Bobilev D."/>
            <person name="Silber J.L."/>
            <person name="Bucci V."/>
            <person name="Roberts B."/>
            <person name="Faith J."/>
            <person name="Norman J.M."/>
        </authorList>
    </citation>
    <scope>NUCLEOTIDE SEQUENCE</scope>
    <source>
        <strain evidence="9">VE303-04</strain>
    </source>
</reference>
<dbReference type="GO" id="GO:0006950">
    <property type="term" value="P:response to stress"/>
    <property type="evidence" value="ECO:0007669"/>
    <property type="project" value="UniProtKB-ARBA"/>
</dbReference>
<evidence type="ECO:0000256" key="3">
    <source>
        <dbReference type="ARBA" id="ARBA00023082"/>
    </source>
</evidence>
<dbReference type="SUPFAM" id="SSF88659">
    <property type="entry name" value="Sigma3 and sigma4 domains of RNA polymerase sigma factors"/>
    <property type="match status" value="1"/>
</dbReference>
<evidence type="ECO:0000313" key="11">
    <source>
        <dbReference type="Proteomes" id="UP001203136"/>
    </source>
</evidence>
<dbReference type="InterPro" id="IPR013325">
    <property type="entry name" value="RNA_pol_sigma_r2"/>
</dbReference>
<dbReference type="Pfam" id="PF04542">
    <property type="entry name" value="Sigma70_r2"/>
    <property type="match status" value="1"/>
</dbReference>
<name>A0AAW5F4X5_CLOSY</name>
<keyword evidence="2 6" id="KW-0805">Transcription regulation</keyword>
<sequence length="162" mass="19037">MGKETMRDKLEEVILASYESMYRMAFVYMKNESDALDVVQESVVKAIKSSGQLKEESYMKTWLFRIVINTALDELEKRKKILPLYSENEDSKEDRYCDFDTINSLAQLEQTEKTIILLRYCEEWKLEEIAEYMGLNLNTVKSILYRSLKKLKTELMKGEAVS</sequence>
<dbReference type="InterPro" id="IPR014284">
    <property type="entry name" value="RNA_pol_sigma-70_dom"/>
</dbReference>
<dbReference type="EMBL" id="JAINVB010000001">
    <property type="protein sequence ID" value="MCK0086638.1"/>
    <property type="molecule type" value="Genomic_DNA"/>
</dbReference>
<dbReference type="AlphaFoldDB" id="A0AAW5F4X5"/>